<name>A0AAD9XGE1_9ROSI</name>
<dbReference type="InterPro" id="IPR050194">
    <property type="entry name" value="Glycosyltransferase_grp1"/>
</dbReference>
<keyword evidence="3" id="KW-1185">Reference proteome</keyword>
<evidence type="ECO:0000256" key="1">
    <source>
        <dbReference type="SAM" id="Phobius"/>
    </source>
</evidence>
<accession>A0AAD9XGE1</accession>
<evidence type="ECO:0000313" key="3">
    <source>
        <dbReference type="Proteomes" id="UP001280121"/>
    </source>
</evidence>
<organism evidence="2 3">
    <name type="scientific">Dipteronia dyeriana</name>
    <dbReference type="NCBI Taxonomy" id="168575"/>
    <lineage>
        <taxon>Eukaryota</taxon>
        <taxon>Viridiplantae</taxon>
        <taxon>Streptophyta</taxon>
        <taxon>Embryophyta</taxon>
        <taxon>Tracheophyta</taxon>
        <taxon>Spermatophyta</taxon>
        <taxon>Magnoliopsida</taxon>
        <taxon>eudicotyledons</taxon>
        <taxon>Gunneridae</taxon>
        <taxon>Pentapetalae</taxon>
        <taxon>rosids</taxon>
        <taxon>malvids</taxon>
        <taxon>Sapindales</taxon>
        <taxon>Sapindaceae</taxon>
        <taxon>Hippocastanoideae</taxon>
        <taxon>Acereae</taxon>
        <taxon>Dipteronia</taxon>
    </lineage>
</organism>
<keyword evidence="1" id="KW-0812">Transmembrane</keyword>
<dbReference type="GO" id="GO:0009247">
    <property type="term" value="P:glycolipid biosynthetic process"/>
    <property type="evidence" value="ECO:0007669"/>
    <property type="project" value="TreeGrafter"/>
</dbReference>
<dbReference type="GO" id="GO:0046510">
    <property type="term" value="F:UDP-sulfoquinovose:DAG sulfoquinovosyltransferase activity"/>
    <property type="evidence" value="ECO:0007669"/>
    <property type="project" value="TreeGrafter"/>
</dbReference>
<evidence type="ECO:0000313" key="2">
    <source>
        <dbReference type="EMBL" id="KAK2658863.1"/>
    </source>
</evidence>
<proteinExistence type="predicted"/>
<dbReference type="PANTHER" id="PTHR45947">
    <property type="entry name" value="SULFOQUINOVOSYL TRANSFERASE SQD2"/>
    <property type="match status" value="1"/>
</dbReference>
<feature type="transmembrane region" description="Helical" evidence="1">
    <location>
        <begin position="56"/>
        <end position="76"/>
    </location>
</feature>
<dbReference type="GO" id="GO:0016020">
    <property type="term" value="C:membrane"/>
    <property type="evidence" value="ECO:0007669"/>
    <property type="project" value="GOC"/>
</dbReference>
<feature type="transmembrane region" description="Helical" evidence="1">
    <location>
        <begin position="88"/>
        <end position="116"/>
    </location>
</feature>
<dbReference type="GO" id="GO:0046506">
    <property type="term" value="P:sulfolipid biosynthetic process"/>
    <property type="evidence" value="ECO:0007669"/>
    <property type="project" value="TreeGrafter"/>
</dbReference>
<dbReference type="EMBL" id="JANJYI010000002">
    <property type="protein sequence ID" value="KAK2658863.1"/>
    <property type="molecule type" value="Genomic_DNA"/>
</dbReference>
<sequence length="119" mass="13366">MVVSEVLIVIKAIVVVAEWRRSEIMVFSALAFAKLLCVPIVMSYHTHVPIYTFSWLVKPMWFVIIDLTLVPSAAIAKDLEAARVTVDFLLFFWFEGFLALDHGLCCLAMCVGCLFLPLA</sequence>
<dbReference type="GO" id="GO:0009941">
    <property type="term" value="C:chloroplast envelope"/>
    <property type="evidence" value="ECO:0007669"/>
    <property type="project" value="TreeGrafter"/>
</dbReference>
<keyword evidence="1" id="KW-0472">Membrane</keyword>
<dbReference type="PANTHER" id="PTHR45947:SF3">
    <property type="entry name" value="SULFOQUINOVOSYL TRANSFERASE SQD2"/>
    <property type="match status" value="1"/>
</dbReference>
<keyword evidence="1" id="KW-1133">Transmembrane helix</keyword>
<reference evidence="2" key="1">
    <citation type="journal article" date="2023" name="Plant J.">
        <title>Genome sequences and population genomics provide insights into the demographic history, inbreeding, and mutation load of two 'living fossil' tree species of Dipteronia.</title>
        <authorList>
            <person name="Feng Y."/>
            <person name="Comes H.P."/>
            <person name="Chen J."/>
            <person name="Zhu S."/>
            <person name="Lu R."/>
            <person name="Zhang X."/>
            <person name="Li P."/>
            <person name="Qiu J."/>
            <person name="Olsen K.M."/>
            <person name="Qiu Y."/>
        </authorList>
    </citation>
    <scope>NUCLEOTIDE SEQUENCE</scope>
    <source>
        <strain evidence="2">KIB01</strain>
    </source>
</reference>
<protein>
    <submittedName>
        <fullName evidence="2">Uncharacterized protein</fullName>
    </submittedName>
</protein>
<dbReference type="AlphaFoldDB" id="A0AAD9XGE1"/>
<gene>
    <name evidence="2" type="ORF">Ddye_005396</name>
</gene>
<feature type="transmembrane region" description="Helical" evidence="1">
    <location>
        <begin position="24"/>
        <end position="44"/>
    </location>
</feature>
<dbReference type="Proteomes" id="UP001280121">
    <property type="component" value="Unassembled WGS sequence"/>
</dbReference>
<comment type="caution">
    <text evidence="2">The sequence shown here is derived from an EMBL/GenBank/DDBJ whole genome shotgun (WGS) entry which is preliminary data.</text>
</comment>